<dbReference type="Proteomes" id="UP000562124">
    <property type="component" value="Unassembled WGS sequence"/>
</dbReference>
<dbReference type="NCBIfam" id="NF008955">
    <property type="entry name" value="PRK12297.1"/>
    <property type="match status" value="1"/>
</dbReference>
<comment type="subunit">
    <text evidence="9">Monomer.</text>
</comment>
<feature type="binding site" evidence="9">
    <location>
        <begin position="191"/>
        <end position="195"/>
    </location>
    <ligand>
        <name>GTP</name>
        <dbReference type="ChEBI" id="CHEBI:37565"/>
    </ligand>
</feature>
<dbReference type="FunFam" id="2.70.210.12:FF:000001">
    <property type="entry name" value="GTPase Obg"/>
    <property type="match status" value="1"/>
</dbReference>
<dbReference type="InterPro" id="IPR015349">
    <property type="entry name" value="OCT_dom"/>
</dbReference>
<dbReference type="SUPFAM" id="SSF82051">
    <property type="entry name" value="Obg GTP-binding protein N-terminal domain"/>
    <property type="match status" value="1"/>
</dbReference>
<dbReference type="Gene3D" id="3.30.300.350">
    <property type="entry name" value="GTP-binding protein OBG, C-terminal domain"/>
    <property type="match status" value="1"/>
</dbReference>
<proteinExistence type="inferred from homology"/>
<dbReference type="CDD" id="cd01898">
    <property type="entry name" value="Obg"/>
    <property type="match status" value="1"/>
</dbReference>
<dbReference type="InterPro" id="IPR045086">
    <property type="entry name" value="OBG_GTPase"/>
</dbReference>
<keyword evidence="4 9" id="KW-0479">Metal-binding</keyword>
<dbReference type="GO" id="GO:0003924">
    <property type="term" value="F:GTPase activity"/>
    <property type="evidence" value="ECO:0007669"/>
    <property type="project" value="UniProtKB-UniRule"/>
</dbReference>
<feature type="region of interest" description="Disordered" evidence="10">
    <location>
        <begin position="450"/>
        <end position="486"/>
    </location>
</feature>
<feature type="binding site" evidence="9">
    <location>
        <begin position="212"/>
        <end position="215"/>
    </location>
    <ligand>
        <name>GTP</name>
        <dbReference type="ChEBI" id="CHEBI:37565"/>
    </ligand>
</feature>
<keyword evidence="8 9" id="KW-0342">GTP-binding</keyword>
<gene>
    <name evidence="14" type="primary">obgE</name>
    <name evidence="9" type="synonym">obg</name>
    <name evidence="14" type="ORF">HIR71_15620</name>
</gene>
<feature type="binding site" evidence="9">
    <location>
        <begin position="321"/>
        <end position="323"/>
    </location>
    <ligand>
        <name>GTP</name>
        <dbReference type="ChEBI" id="CHEBI:37565"/>
    </ligand>
</feature>
<dbReference type="Pfam" id="PF09269">
    <property type="entry name" value="DUF1967"/>
    <property type="match status" value="1"/>
</dbReference>
<evidence type="ECO:0000313" key="14">
    <source>
        <dbReference type="EMBL" id="NMR21629.1"/>
    </source>
</evidence>
<accession>A0A7Y0QJ69</accession>
<dbReference type="GO" id="GO:0005737">
    <property type="term" value="C:cytoplasm"/>
    <property type="evidence" value="ECO:0007669"/>
    <property type="project" value="UniProtKB-SubCell"/>
</dbReference>
<evidence type="ECO:0000256" key="6">
    <source>
        <dbReference type="ARBA" id="ARBA00022801"/>
    </source>
</evidence>
<keyword evidence="6 9" id="KW-0378">Hydrolase</keyword>
<dbReference type="EC" id="3.6.5.-" evidence="9"/>
<evidence type="ECO:0000256" key="10">
    <source>
        <dbReference type="SAM" id="MobiDB-lite"/>
    </source>
</evidence>
<dbReference type="InterPro" id="IPR027417">
    <property type="entry name" value="P-loop_NTPase"/>
</dbReference>
<evidence type="ECO:0000256" key="4">
    <source>
        <dbReference type="ARBA" id="ARBA00022723"/>
    </source>
</evidence>
<dbReference type="PANTHER" id="PTHR11702">
    <property type="entry name" value="DEVELOPMENTALLY REGULATED GTP-BINDING PROTEIN-RELATED"/>
    <property type="match status" value="1"/>
</dbReference>
<evidence type="ECO:0000256" key="5">
    <source>
        <dbReference type="ARBA" id="ARBA00022741"/>
    </source>
</evidence>
<protein>
    <recommendedName>
        <fullName evidence="9">GTPase Obg</fullName>
        <ecNumber evidence="9">3.6.5.-</ecNumber>
    </recommendedName>
    <alternativeName>
        <fullName evidence="9">GTP-binding protein Obg</fullName>
    </alternativeName>
</protein>
<dbReference type="GO" id="GO:0005525">
    <property type="term" value="F:GTP binding"/>
    <property type="evidence" value="ECO:0007669"/>
    <property type="project" value="UniProtKB-UniRule"/>
</dbReference>
<organism evidence="14 15">
    <name type="scientific">Cellulomonas fimi</name>
    <dbReference type="NCBI Taxonomy" id="1708"/>
    <lineage>
        <taxon>Bacteria</taxon>
        <taxon>Bacillati</taxon>
        <taxon>Actinomycetota</taxon>
        <taxon>Actinomycetes</taxon>
        <taxon>Micrococcales</taxon>
        <taxon>Cellulomonadaceae</taxon>
        <taxon>Cellulomonas</taxon>
    </lineage>
</organism>
<dbReference type="PROSITE" id="PS51710">
    <property type="entry name" value="G_OBG"/>
    <property type="match status" value="1"/>
</dbReference>
<keyword evidence="5 9" id="KW-0547">Nucleotide-binding</keyword>
<dbReference type="InterPro" id="IPR014100">
    <property type="entry name" value="GTP-bd_Obg/CgtA"/>
</dbReference>
<dbReference type="GO" id="GO:0000287">
    <property type="term" value="F:magnesium ion binding"/>
    <property type="evidence" value="ECO:0007669"/>
    <property type="project" value="InterPro"/>
</dbReference>
<dbReference type="InterPro" id="IPR006169">
    <property type="entry name" value="GTP1_OBG_dom"/>
</dbReference>
<dbReference type="Gene3D" id="2.70.210.12">
    <property type="entry name" value="GTP1/OBG domain"/>
    <property type="match status" value="1"/>
</dbReference>
<evidence type="ECO:0000256" key="3">
    <source>
        <dbReference type="ARBA" id="ARBA00022490"/>
    </source>
</evidence>
<evidence type="ECO:0000256" key="9">
    <source>
        <dbReference type="HAMAP-Rule" id="MF_01454"/>
    </source>
</evidence>
<evidence type="ECO:0000256" key="7">
    <source>
        <dbReference type="ARBA" id="ARBA00022842"/>
    </source>
</evidence>
<dbReference type="PANTHER" id="PTHR11702:SF31">
    <property type="entry name" value="MITOCHONDRIAL RIBOSOME-ASSOCIATED GTPASE 2"/>
    <property type="match status" value="1"/>
</dbReference>
<feature type="binding site" evidence="9">
    <location>
        <begin position="166"/>
        <end position="173"/>
    </location>
    <ligand>
        <name>GTP</name>
        <dbReference type="ChEBI" id="CHEBI:37565"/>
    </ligand>
</feature>
<keyword evidence="7 9" id="KW-0460">Magnesium</keyword>
<evidence type="ECO:0000256" key="2">
    <source>
        <dbReference type="ARBA" id="ARBA00007699"/>
    </source>
</evidence>
<dbReference type="NCBIfam" id="NF008954">
    <property type="entry name" value="PRK12296.1"/>
    <property type="match status" value="1"/>
</dbReference>
<evidence type="ECO:0000256" key="8">
    <source>
        <dbReference type="ARBA" id="ARBA00023134"/>
    </source>
</evidence>
<dbReference type="NCBIfam" id="TIGR03595">
    <property type="entry name" value="Obg_CgtA_exten"/>
    <property type="match status" value="1"/>
</dbReference>
<comment type="cofactor">
    <cofactor evidence="1 9">
        <name>Mg(2+)</name>
        <dbReference type="ChEBI" id="CHEBI:18420"/>
    </cofactor>
</comment>
<comment type="caution">
    <text evidence="14">The sequence shown here is derived from an EMBL/GenBank/DDBJ whole genome shotgun (WGS) entry which is preliminary data.</text>
</comment>
<feature type="binding site" evidence="9">
    <location>
        <begin position="292"/>
        <end position="295"/>
    </location>
    <ligand>
        <name>GTP</name>
        <dbReference type="ChEBI" id="CHEBI:37565"/>
    </ligand>
</feature>
<evidence type="ECO:0000313" key="15">
    <source>
        <dbReference type="Proteomes" id="UP000562124"/>
    </source>
</evidence>
<reference evidence="14 15" key="1">
    <citation type="submission" date="2020-04" db="EMBL/GenBank/DDBJ databases">
        <title>Sequencing and Assembly of C. fimi.</title>
        <authorList>
            <person name="Ramsey A.R."/>
        </authorList>
    </citation>
    <scope>NUCLEOTIDE SEQUENCE [LARGE SCALE GENOMIC DNA]</scope>
    <source>
        <strain evidence="14 15">SB</strain>
    </source>
</reference>
<evidence type="ECO:0000256" key="1">
    <source>
        <dbReference type="ARBA" id="ARBA00001946"/>
    </source>
</evidence>
<comment type="similarity">
    <text evidence="2 9">Belongs to the TRAFAC class OBG-HflX-like GTPase superfamily. OBG GTPase family.</text>
</comment>
<feature type="domain" description="OCT" evidence="12">
    <location>
        <begin position="358"/>
        <end position="443"/>
    </location>
</feature>
<dbReference type="InterPro" id="IPR036346">
    <property type="entry name" value="GTP-bd_prot_GTP1/OBG_C_sf"/>
</dbReference>
<evidence type="ECO:0000259" key="12">
    <source>
        <dbReference type="PROSITE" id="PS51881"/>
    </source>
</evidence>
<dbReference type="EMBL" id="JABCJJ010000046">
    <property type="protein sequence ID" value="NMR21629.1"/>
    <property type="molecule type" value="Genomic_DNA"/>
</dbReference>
<dbReference type="Pfam" id="PF01926">
    <property type="entry name" value="MMR_HSR1"/>
    <property type="match status" value="1"/>
</dbReference>
<dbReference type="PRINTS" id="PR00326">
    <property type="entry name" value="GTP1OBG"/>
</dbReference>
<keyword evidence="3 9" id="KW-0963">Cytoplasm</keyword>
<dbReference type="InterPro" id="IPR036726">
    <property type="entry name" value="GTP1_OBG_dom_sf"/>
</dbReference>
<dbReference type="HAMAP" id="MF_01454">
    <property type="entry name" value="GTPase_Obg"/>
    <property type="match status" value="1"/>
</dbReference>
<dbReference type="Pfam" id="PF01018">
    <property type="entry name" value="GTP1_OBG"/>
    <property type="match status" value="1"/>
</dbReference>
<dbReference type="PROSITE" id="PS00905">
    <property type="entry name" value="GTP1_OBG"/>
    <property type="match status" value="1"/>
</dbReference>
<dbReference type="Gene3D" id="3.40.50.300">
    <property type="entry name" value="P-loop containing nucleotide triphosphate hydrolases"/>
    <property type="match status" value="1"/>
</dbReference>
<keyword evidence="15" id="KW-1185">Reference proteome</keyword>
<dbReference type="NCBIfam" id="TIGR02729">
    <property type="entry name" value="Obg_CgtA"/>
    <property type="match status" value="1"/>
</dbReference>
<comment type="subcellular location">
    <subcellularLocation>
        <location evidence="9">Cytoplasm</location>
    </subcellularLocation>
</comment>
<comment type="function">
    <text evidence="9">An essential GTPase which binds GTP, GDP and possibly (p)ppGpp with moderate affinity, with high nucleotide exchange rates and a fairly low GTP hydrolysis rate. Plays a role in control of the cell cycle, stress response, ribosome biogenesis and in those bacteria that undergo differentiation, in morphogenesis control.</text>
</comment>
<sequence>MATFVDRVVLHASGGDGGHGVASIKREKFKPLAGPDGGNGGNGGSVILEVDPQVTTLLDLHHAPHRHAPSGTQGMGDWRQGATGADLVIAVPDGTVVKTNDGVVLADLVGAGARYVVAAGGRGGLGNAALASPRRKAPGFALLGEPGDERDVVLELKTIADVALIGYPSAGKSSLVAAMSAARPKIADYPFTTLVPNLGVVQAGSARFTVADVPGLIPGASEGRGLGLEFLRHIERCSVLVHVLDCATLEPGRDPLSDLDVIEAELAQYGGDVGIEGGRVPLTERLRMVVLNKIDVPEARELAELVRPDLEARGLQVFEISAVSHEGLRPLTFALAELVERFRRESPDVAPTRTILRPKAVDDAGFTVTRREEGGRVYFQVRGDKPERWVRQTQFSNDEAVGYLADRLARLGVEERLFAVGAVAGDEVVIGDGPRAVVFDWEPTLVTGSELLGGPRGTDLRLDDHSRPTRGEKRQEYKDRMDAKAHARAELWTEREAGIWTGDEDEVAARRRAASTDEDEPPQGLSDGS</sequence>
<dbReference type="InterPro" id="IPR006074">
    <property type="entry name" value="GTP1-OBG_CS"/>
</dbReference>
<dbReference type="SUPFAM" id="SSF102741">
    <property type="entry name" value="Obg GTP-binding protein C-terminal domain"/>
    <property type="match status" value="1"/>
</dbReference>
<evidence type="ECO:0000259" key="13">
    <source>
        <dbReference type="PROSITE" id="PS51883"/>
    </source>
</evidence>
<dbReference type="RefSeq" id="WP_169325999.1">
    <property type="nucleotide sequence ID" value="NZ_JABCJJ010000046.1"/>
</dbReference>
<feature type="compositionally biased region" description="Basic and acidic residues" evidence="10">
    <location>
        <begin position="458"/>
        <end position="486"/>
    </location>
</feature>
<dbReference type="NCBIfam" id="NF008956">
    <property type="entry name" value="PRK12299.1"/>
    <property type="match status" value="1"/>
</dbReference>
<dbReference type="AlphaFoldDB" id="A0A7Y0QJ69"/>
<feature type="binding site" evidence="9">
    <location>
        <position position="173"/>
    </location>
    <ligand>
        <name>Mg(2+)</name>
        <dbReference type="ChEBI" id="CHEBI:18420"/>
    </ligand>
</feature>
<feature type="domain" description="OBG-type G" evidence="11">
    <location>
        <begin position="160"/>
        <end position="340"/>
    </location>
</feature>
<dbReference type="PROSITE" id="PS51883">
    <property type="entry name" value="OBG"/>
    <property type="match status" value="1"/>
</dbReference>
<evidence type="ECO:0000259" key="11">
    <source>
        <dbReference type="PROSITE" id="PS51710"/>
    </source>
</evidence>
<name>A0A7Y0QJ69_CELFI</name>
<dbReference type="SUPFAM" id="SSF52540">
    <property type="entry name" value="P-loop containing nucleoside triphosphate hydrolases"/>
    <property type="match status" value="1"/>
</dbReference>
<feature type="region of interest" description="Disordered" evidence="10">
    <location>
        <begin position="502"/>
        <end position="529"/>
    </location>
</feature>
<dbReference type="PROSITE" id="PS51881">
    <property type="entry name" value="OCT"/>
    <property type="match status" value="1"/>
</dbReference>
<feature type="binding site" evidence="9">
    <location>
        <position position="193"/>
    </location>
    <ligand>
        <name>Mg(2+)</name>
        <dbReference type="ChEBI" id="CHEBI:18420"/>
    </ligand>
</feature>
<dbReference type="InterPro" id="IPR006073">
    <property type="entry name" value="GTP-bd"/>
</dbReference>
<dbReference type="GO" id="GO:0042254">
    <property type="term" value="P:ribosome biogenesis"/>
    <property type="evidence" value="ECO:0007669"/>
    <property type="project" value="UniProtKB-UniRule"/>
</dbReference>
<feature type="domain" description="Obg" evidence="13">
    <location>
        <begin position="2"/>
        <end position="159"/>
    </location>
</feature>
<dbReference type="InterPro" id="IPR031167">
    <property type="entry name" value="G_OBG"/>
</dbReference>